<keyword evidence="5 7" id="KW-1133">Transmembrane helix</keyword>
<dbReference type="InterPro" id="IPR035906">
    <property type="entry name" value="MetI-like_sf"/>
</dbReference>
<dbReference type="Gene3D" id="1.10.3720.10">
    <property type="entry name" value="MetI-like"/>
    <property type="match status" value="1"/>
</dbReference>
<dbReference type="AlphaFoldDB" id="A0A178IEY3"/>
<dbReference type="PANTHER" id="PTHR43744:SF12">
    <property type="entry name" value="ABC TRANSPORTER PERMEASE PROTEIN MG189-RELATED"/>
    <property type="match status" value="1"/>
</dbReference>
<dbReference type="GO" id="GO:0055085">
    <property type="term" value="P:transmembrane transport"/>
    <property type="evidence" value="ECO:0007669"/>
    <property type="project" value="InterPro"/>
</dbReference>
<gene>
    <name evidence="9" type="ORF">AW736_17170</name>
</gene>
<sequence>MRNIKQDAETQDAGRGFGSGAPRGFVSHYTFYIIHSPFAFVRHLALALAALATLMPFFVMLLFSLKDFAQTSWSFWSPPSPWRWENYGFALKASGAYVGNSLIVSAGACSLALLAAVPAAHAFSALAAKWSSRAYALVVAMLMVPNILLLVPLFLVTRSLGLLDSYLGLILPQAAGMLPVTIFLLKESFDGIPRDLFDAARIDGAGEARVIAHIVVPMSMPIFSSVCILNLLASWNNYVWPLITTQTPALRTIPLGLAFLVTEQNLMFEPGKLMATYAVASVPLVVFFLIAMKPFVRGLASGALKE</sequence>
<evidence type="ECO:0000256" key="2">
    <source>
        <dbReference type="ARBA" id="ARBA00022448"/>
    </source>
</evidence>
<dbReference type="CDD" id="cd06261">
    <property type="entry name" value="TM_PBP2"/>
    <property type="match status" value="1"/>
</dbReference>
<evidence type="ECO:0000256" key="7">
    <source>
        <dbReference type="RuleBase" id="RU363032"/>
    </source>
</evidence>
<keyword evidence="2 7" id="KW-0813">Transport</keyword>
<feature type="transmembrane region" description="Helical" evidence="7">
    <location>
        <begin position="210"/>
        <end position="232"/>
    </location>
</feature>
<proteinExistence type="inferred from homology"/>
<keyword evidence="10" id="KW-1185">Reference proteome</keyword>
<accession>A0A178IEY3</accession>
<dbReference type="EMBL" id="LRRQ01000127">
    <property type="protein sequence ID" value="OAM88562.1"/>
    <property type="molecule type" value="Genomic_DNA"/>
</dbReference>
<reference evidence="9 10" key="1">
    <citation type="submission" date="2016-01" db="EMBL/GenBank/DDBJ databases">
        <title>High potential of lignocellulose degradation of a new Verrucomicrobia species.</title>
        <authorList>
            <person name="Wang Y."/>
            <person name="Shi Y."/>
            <person name="Qiu Z."/>
            <person name="Liu S."/>
            <person name="Yang H."/>
        </authorList>
    </citation>
    <scope>NUCLEOTIDE SEQUENCE [LARGE SCALE GENOMIC DNA]</scope>
    <source>
        <strain evidence="9 10">TSB47</strain>
    </source>
</reference>
<dbReference type="OrthoDB" id="187395at2"/>
<dbReference type="Pfam" id="PF00528">
    <property type="entry name" value="BPD_transp_1"/>
    <property type="match status" value="1"/>
</dbReference>
<organism evidence="9 10">
    <name type="scientific">Termitidicoccus mucosus</name>
    <dbReference type="NCBI Taxonomy" id="1184151"/>
    <lineage>
        <taxon>Bacteria</taxon>
        <taxon>Pseudomonadati</taxon>
        <taxon>Verrucomicrobiota</taxon>
        <taxon>Opitutia</taxon>
        <taxon>Opitutales</taxon>
        <taxon>Opitutaceae</taxon>
        <taxon>Termitidicoccus</taxon>
    </lineage>
</organism>
<feature type="transmembrane region" description="Helical" evidence="7">
    <location>
        <begin position="44"/>
        <end position="65"/>
    </location>
</feature>
<dbReference type="STRING" id="1184151.AW736_17170"/>
<comment type="similarity">
    <text evidence="7">Belongs to the binding-protein-dependent transport system permease family.</text>
</comment>
<feature type="transmembrane region" description="Helical" evidence="7">
    <location>
        <begin position="273"/>
        <end position="292"/>
    </location>
</feature>
<dbReference type="SUPFAM" id="SSF161098">
    <property type="entry name" value="MetI-like"/>
    <property type="match status" value="1"/>
</dbReference>
<dbReference type="GO" id="GO:0005886">
    <property type="term" value="C:plasma membrane"/>
    <property type="evidence" value="ECO:0007669"/>
    <property type="project" value="UniProtKB-SubCell"/>
</dbReference>
<comment type="subcellular location">
    <subcellularLocation>
        <location evidence="1 7">Cell membrane</location>
        <topology evidence="1 7">Multi-pass membrane protein</topology>
    </subcellularLocation>
</comment>
<dbReference type="Proteomes" id="UP000078486">
    <property type="component" value="Unassembled WGS sequence"/>
</dbReference>
<evidence type="ECO:0000259" key="8">
    <source>
        <dbReference type="PROSITE" id="PS50928"/>
    </source>
</evidence>
<comment type="caution">
    <text evidence="9">The sequence shown here is derived from an EMBL/GenBank/DDBJ whole genome shotgun (WGS) entry which is preliminary data.</text>
</comment>
<dbReference type="InterPro" id="IPR000515">
    <property type="entry name" value="MetI-like"/>
</dbReference>
<feature type="transmembrane region" description="Helical" evidence="7">
    <location>
        <begin position="102"/>
        <end position="123"/>
    </location>
</feature>
<evidence type="ECO:0000313" key="9">
    <source>
        <dbReference type="EMBL" id="OAM88562.1"/>
    </source>
</evidence>
<evidence type="ECO:0000256" key="5">
    <source>
        <dbReference type="ARBA" id="ARBA00022989"/>
    </source>
</evidence>
<protein>
    <recommendedName>
        <fullName evidence="8">ABC transmembrane type-1 domain-containing protein</fullName>
    </recommendedName>
</protein>
<feature type="domain" description="ABC transmembrane type-1" evidence="8">
    <location>
        <begin position="98"/>
        <end position="291"/>
    </location>
</feature>
<dbReference type="PANTHER" id="PTHR43744">
    <property type="entry name" value="ABC TRANSPORTER PERMEASE PROTEIN MG189-RELATED-RELATED"/>
    <property type="match status" value="1"/>
</dbReference>
<keyword evidence="6 7" id="KW-0472">Membrane</keyword>
<evidence type="ECO:0000256" key="6">
    <source>
        <dbReference type="ARBA" id="ARBA00023136"/>
    </source>
</evidence>
<keyword evidence="4 7" id="KW-0812">Transmembrane</keyword>
<name>A0A178IEY3_9BACT</name>
<evidence type="ECO:0000313" key="10">
    <source>
        <dbReference type="Proteomes" id="UP000078486"/>
    </source>
</evidence>
<feature type="transmembrane region" description="Helical" evidence="7">
    <location>
        <begin position="135"/>
        <end position="154"/>
    </location>
</feature>
<keyword evidence="3" id="KW-1003">Cell membrane</keyword>
<feature type="transmembrane region" description="Helical" evidence="7">
    <location>
        <begin position="166"/>
        <end position="185"/>
    </location>
</feature>
<evidence type="ECO:0000256" key="3">
    <source>
        <dbReference type="ARBA" id="ARBA00022475"/>
    </source>
</evidence>
<evidence type="ECO:0000256" key="1">
    <source>
        <dbReference type="ARBA" id="ARBA00004651"/>
    </source>
</evidence>
<dbReference type="PROSITE" id="PS50928">
    <property type="entry name" value="ABC_TM1"/>
    <property type="match status" value="1"/>
</dbReference>
<evidence type="ECO:0000256" key="4">
    <source>
        <dbReference type="ARBA" id="ARBA00022692"/>
    </source>
</evidence>